<sequence length="227" mass="25384">MSGSTSISTKKKLWNGRTFINNVFSWSLDDIFDKHEVESIGLSFHSVQHYLNSFVSPLLEETRAQLCSCIENFSSLPCAKVLSLEHSKSLSHGRNQYGVETDTFSGDGKELYKPGGVFVLANFKPQAFNYLKRSGNWWSFVLSTGISKEGDTKPASALNVISKNPLKDEKPLFMIFLMNITTNKRIWTGLHMDGNSKLIHKISCDGDVVEESPFALSDDETYPSLLS</sequence>
<name>A0AAV1A8A8_VICFA</name>
<feature type="domain" description="DUF6469" evidence="1">
    <location>
        <begin position="77"/>
        <end position="195"/>
    </location>
</feature>
<dbReference type="Proteomes" id="UP001157006">
    <property type="component" value="Chromosome 3"/>
</dbReference>
<reference evidence="2 3" key="1">
    <citation type="submission" date="2023-01" db="EMBL/GenBank/DDBJ databases">
        <authorList>
            <person name="Kreplak J."/>
        </authorList>
    </citation>
    <scope>NUCLEOTIDE SEQUENCE [LARGE SCALE GENOMIC DNA]</scope>
</reference>
<organism evidence="2 3">
    <name type="scientific">Vicia faba</name>
    <name type="common">Broad bean</name>
    <name type="synonym">Faba vulgaris</name>
    <dbReference type="NCBI Taxonomy" id="3906"/>
    <lineage>
        <taxon>Eukaryota</taxon>
        <taxon>Viridiplantae</taxon>
        <taxon>Streptophyta</taxon>
        <taxon>Embryophyta</taxon>
        <taxon>Tracheophyta</taxon>
        <taxon>Spermatophyta</taxon>
        <taxon>Magnoliopsida</taxon>
        <taxon>eudicotyledons</taxon>
        <taxon>Gunneridae</taxon>
        <taxon>Pentapetalae</taxon>
        <taxon>rosids</taxon>
        <taxon>fabids</taxon>
        <taxon>Fabales</taxon>
        <taxon>Fabaceae</taxon>
        <taxon>Papilionoideae</taxon>
        <taxon>50 kb inversion clade</taxon>
        <taxon>NPAAA clade</taxon>
        <taxon>Hologalegina</taxon>
        <taxon>IRL clade</taxon>
        <taxon>Fabeae</taxon>
        <taxon>Vicia</taxon>
    </lineage>
</organism>
<protein>
    <recommendedName>
        <fullName evidence="1">DUF6469 domain-containing protein</fullName>
    </recommendedName>
</protein>
<dbReference type="EMBL" id="OX451738">
    <property type="protein sequence ID" value="CAI8606259.1"/>
    <property type="molecule type" value="Genomic_DNA"/>
</dbReference>
<evidence type="ECO:0000313" key="2">
    <source>
        <dbReference type="EMBL" id="CAI8606259.1"/>
    </source>
</evidence>
<dbReference type="AlphaFoldDB" id="A0AAV1A8A8"/>
<evidence type="ECO:0000259" key="1">
    <source>
        <dbReference type="Pfam" id="PF20073"/>
    </source>
</evidence>
<gene>
    <name evidence="2" type="ORF">VFH_III221360</name>
</gene>
<keyword evidence="3" id="KW-1185">Reference proteome</keyword>
<dbReference type="InterPro" id="IPR045529">
    <property type="entry name" value="DUF6469"/>
</dbReference>
<evidence type="ECO:0000313" key="3">
    <source>
        <dbReference type="Proteomes" id="UP001157006"/>
    </source>
</evidence>
<proteinExistence type="predicted"/>
<dbReference type="Pfam" id="PF20073">
    <property type="entry name" value="DUF6469"/>
    <property type="match status" value="1"/>
</dbReference>
<accession>A0AAV1A8A8</accession>